<sequence>MTTSASKHFKLTAAAAVLAAVTAASSPGALADEALAATGEALYAANCATCHGLNLRGSAHGNTLKGPGFLGQWSEREALALLAYNRANMPPGGAGKLSDAQHAAIAAWLIESNRETGDPESLLFTSTPALAAAADGSEAVSWVAFDAAGSIDADARTRGGFRNREVEDFQPVTADQLSNPPDGDWLSWRRTLDGQGYSPLKQINRDTVGDLKLAWVLTMKDGSNQGTPLVRNGIMYLTHPGNVIQAIEADSGELIWEYSYTFPEASRTLGGPTRNIAIYDDKLYMATYDASIVAVDARTGEEVWRTPKADFEKGYTHTAGPIMGDGVVLSGINGCEWYKEDGCFITGHDAETGAELWRTSTIALPGEPGGDTWAGLPAEMRAGGDNWIAGSYDPELNLFILGTSQAKPWVAASRGMSATDEALYTNSTLALRADTGELVWYFQHIPGETIDMEVGFERVLIDVDGDKRVFTIGKDGLLWQLDRKSGEYVNVAETLPQTIYAEIDKVRGVVHYRDDIVAAGVGDTIEACPGIYGGHNWQASAYSPETGNLIIPLHQLCSDMVGREVAQEPGSGGYGADSRTYEMPGVNGMLGRLAAWDVRSMSESWAVEQRAMFLTGALTTGGGLVFVGDLDRYFKAFDVKTGELKWQTRLGAPLHGYPVTYAVNGKQYIAVPTGIGVFRAMTAVVSPDIYQPTGGQALYVFELPGDE</sequence>
<dbReference type="EMBL" id="PKLZ01000012">
    <property type="protein sequence ID" value="PLW81549.1"/>
    <property type="molecule type" value="Genomic_DNA"/>
</dbReference>
<comment type="caution">
    <text evidence="11">The sequence shown here is derived from an EMBL/GenBank/DDBJ whole genome shotgun (WGS) entry which is preliminary data.</text>
</comment>
<reference evidence="12" key="1">
    <citation type="submission" date="2017-11" db="EMBL/GenBank/DDBJ databases">
        <title>The draft genome sequence of Chromatocurvus sp. F02.</title>
        <authorList>
            <person name="Du Z.-J."/>
            <person name="Chang Y.-Q."/>
        </authorList>
    </citation>
    <scope>NUCLEOTIDE SEQUENCE [LARGE SCALE GENOMIC DNA]</scope>
    <source>
        <strain evidence="12">F02</strain>
    </source>
</reference>
<dbReference type="InterPro" id="IPR036909">
    <property type="entry name" value="Cyt_c-like_dom_sf"/>
</dbReference>
<dbReference type="AlphaFoldDB" id="A0A2N5XZN0"/>
<evidence type="ECO:0000256" key="7">
    <source>
        <dbReference type="ARBA" id="ARBA00023004"/>
    </source>
</evidence>
<dbReference type="InterPro" id="IPR018391">
    <property type="entry name" value="PQQ_b-propeller_rpt"/>
</dbReference>
<evidence type="ECO:0000256" key="8">
    <source>
        <dbReference type="PROSITE-ProRule" id="PRU00433"/>
    </source>
</evidence>
<feature type="chain" id="PRO_5014840423" evidence="9">
    <location>
        <begin position="32"/>
        <end position="707"/>
    </location>
</feature>
<evidence type="ECO:0000256" key="3">
    <source>
        <dbReference type="ARBA" id="ARBA00022617"/>
    </source>
</evidence>
<dbReference type="InterPro" id="IPR009056">
    <property type="entry name" value="Cyt_c-like_dom"/>
</dbReference>
<keyword evidence="7 8" id="KW-0408">Iron</keyword>
<keyword evidence="4 8" id="KW-0479">Metal-binding</keyword>
<dbReference type="GO" id="GO:0009055">
    <property type="term" value="F:electron transfer activity"/>
    <property type="evidence" value="ECO:0007669"/>
    <property type="project" value="InterPro"/>
</dbReference>
<protein>
    <submittedName>
        <fullName evidence="11">Alcohol dehydrogenase</fullName>
    </submittedName>
</protein>
<dbReference type="SUPFAM" id="SSF50998">
    <property type="entry name" value="Quinoprotein alcohol dehydrogenase-like"/>
    <property type="match status" value="1"/>
</dbReference>
<dbReference type="SMART" id="SM00564">
    <property type="entry name" value="PQQ"/>
    <property type="match status" value="4"/>
</dbReference>
<dbReference type="InterPro" id="IPR002372">
    <property type="entry name" value="PQQ_rpt_dom"/>
</dbReference>
<dbReference type="Pfam" id="PF01011">
    <property type="entry name" value="PQQ"/>
    <property type="match status" value="2"/>
</dbReference>
<evidence type="ECO:0000256" key="4">
    <source>
        <dbReference type="ARBA" id="ARBA00022723"/>
    </source>
</evidence>
<dbReference type="RefSeq" id="WP_101522348.1">
    <property type="nucleotide sequence ID" value="NZ_PKLZ01000012.1"/>
</dbReference>
<feature type="domain" description="Cytochrome c" evidence="10">
    <location>
        <begin position="34"/>
        <end position="113"/>
    </location>
</feature>
<dbReference type="GO" id="GO:0016491">
    <property type="term" value="F:oxidoreductase activity"/>
    <property type="evidence" value="ECO:0007669"/>
    <property type="project" value="UniProtKB-KW"/>
</dbReference>
<dbReference type="OrthoDB" id="9794322at2"/>
<dbReference type="Proteomes" id="UP000234845">
    <property type="component" value="Unassembled WGS sequence"/>
</dbReference>
<evidence type="ECO:0000259" key="10">
    <source>
        <dbReference type="PROSITE" id="PS51007"/>
    </source>
</evidence>
<comment type="cofactor">
    <cofactor evidence="1">
        <name>pyrroloquinoline quinone</name>
        <dbReference type="ChEBI" id="CHEBI:58442"/>
    </cofactor>
</comment>
<proteinExistence type="inferred from homology"/>
<dbReference type="GO" id="GO:0046872">
    <property type="term" value="F:metal ion binding"/>
    <property type="evidence" value="ECO:0007669"/>
    <property type="project" value="UniProtKB-KW"/>
</dbReference>
<evidence type="ECO:0000256" key="6">
    <source>
        <dbReference type="ARBA" id="ARBA00023002"/>
    </source>
</evidence>
<dbReference type="PANTHER" id="PTHR32303:SF20">
    <property type="entry name" value="QUINOPROTEIN ETHANOL DEHYDROGENASE"/>
    <property type="match status" value="1"/>
</dbReference>
<gene>
    <name evidence="11" type="ORF">CWI75_15065</name>
</gene>
<dbReference type="PANTHER" id="PTHR32303">
    <property type="entry name" value="QUINOPROTEIN ALCOHOL DEHYDROGENASE (CYTOCHROME C)"/>
    <property type="match status" value="1"/>
</dbReference>
<dbReference type="PROSITE" id="PS51007">
    <property type="entry name" value="CYTC"/>
    <property type="match status" value="1"/>
</dbReference>
<evidence type="ECO:0000256" key="1">
    <source>
        <dbReference type="ARBA" id="ARBA00001931"/>
    </source>
</evidence>
<name>A0A2N5XZN0_9GAMM</name>
<evidence type="ECO:0000313" key="11">
    <source>
        <dbReference type="EMBL" id="PLW81549.1"/>
    </source>
</evidence>
<evidence type="ECO:0000256" key="5">
    <source>
        <dbReference type="ARBA" id="ARBA00022729"/>
    </source>
</evidence>
<evidence type="ECO:0000256" key="9">
    <source>
        <dbReference type="SAM" id="SignalP"/>
    </source>
</evidence>
<comment type="similarity">
    <text evidence="2">Belongs to the bacterial PQQ dehydrogenase family.</text>
</comment>
<evidence type="ECO:0000313" key="12">
    <source>
        <dbReference type="Proteomes" id="UP000234845"/>
    </source>
</evidence>
<dbReference type="GO" id="GO:0020037">
    <property type="term" value="F:heme binding"/>
    <property type="evidence" value="ECO:0007669"/>
    <property type="project" value="InterPro"/>
</dbReference>
<keyword evidence="3 8" id="KW-0349">Heme</keyword>
<dbReference type="Gene3D" id="2.140.10.10">
    <property type="entry name" value="Quinoprotein alcohol dehydrogenase-like superfamily"/>
    <property type="match status" value="1"/>
</dbReference>
<organism evidence="11 12">
    <name type="scientific">Kineobactrum sediminis</name>
    <dbReference type="NCBI Taxonomy" id="1905677"/>
    <lineage>
        <taxon>Bacteria</taxon>
        <taxon>Pseudomonadati</taxon>
        <taxon>Pseudomonadota</taxon>
        <taxon>Gammaproteobacteria</taxon>
        <taxon>Cellvibrionales</taxon>
        <taxon>Halieaceae</taxon>
        <taxon>Kineobactrum</taxon>
    </lineage>
</organism>
<evidence type="ECO:0000256" key="2">
    <source>
        <dbReference type="ARBA" id="ARBA00008156"/>
    </source>
</evidence>
<dbReference type="SUPFAM" id="SSF46626">
    <property type="entry name" value="Cytochrome c"/>
    <property type="match status" value="1"/>
</dbReference>
<dbReference type="Pfam" id="PF13442">
    <property type="entry name" value="Cytochrome_CBB3"/>
    <property type="match status" value="1"/>
</dbReference>
<keyword evidence="6" id="KW-0560">Oxidoreductase</keyword>
<feature type="signal peptide" evidence="9">
    <location>
        <begin position="1"/>
        <end position="31"/>
    </location>
</feature>
<dbReference type="Gene3D" id="1.10.760.10">
    <property type="entry name" value="Cytochrome c-like domain"/>
    <property type="match status" value="1"/>
</dbReference>
<accession>A0A2N5XZN0</accession>
<keyword evidence="12" id="KW-1185">Reference proteome</keyword>
<keyword evidence="5 9" id="KW-0732">Signal</keyword>
<dbReference type="InterPro" id="IPR011047">
    <property type="entry name" value="Quinoprotein_ADH-like_sf"/>
</dbReference>